<protein>
    <submittedName>
        <fullName evidence="1">Uncharacterized protein</fullName>
    </submittedName>
</protein>
<name>A0A6A4H9W8_9AGAR</name>
<dbReference type="EMBL" id="ML769548">
    <property type="protein sequence ID" value="KAE9394540.1"/>
    <property type="molecule type" value="Genomic_DNA"/>
</dbReference>
<keyword evidence="2" id="KW-1185">Reference proteome</keyword>
<gene>
    <name evidence="1" type="ORF">BT96DRAFT_978483</name>
</gene>
<evidence type="ECO:0000313" key="2">
    <source>
        <dbReference type="Proteomes" id="UP000799118"/>
    </source>
</evidence>
<sequence length="101" mass="11455">MASQNPRAIRQKLQNFFYSDIPFCTSGVTIVYITYRNVLVGNLWTTWQGGQAGQSILGIIDEKVAHFREKQYLSWAIPSQLTALKVFGAVGPADEKRTRKY</sequence>
<accession>A0A6A4H9W8</accession>
<reference evidence="1" key="1">
    <citation type="journal article" date="2019" name="Environ. Microbiol.">
        <title>Fungal ecological strategies reflected in gene transcription - a case study of two litter decomposers.</title>
        <authorList>
            <person name="Barbi F."/>
            <person name="Kohler A."/>
            <person name="Barry K."/>
            <person name="Baskaran P."/>
            <person name="Daum C."/>
            <person name="Fauchery L."/>
            <person name="Ihrmark K."/>
            <person name="Kuo A."/>
            <person name="LaButti K."/>
            <person name="Lipzen A."/>
            <person name="Morin E."/>
            <person name="Grigoriev I.V."/>
            <person name="Henrissat B."/>
            <person name="Lindahl B."/>
            <person name="Martin F."/>
        </authorList>
    </citation>
    <scope>NUCLEOTIDE SEQUENCE</scope>
    <source>
        <strain evidence="1">JB14</strain>
    </source>
</reference>
<proteinExistence type="predicted"/>
<dbReference type="Proteomes" id="UP000799118">
    <property type="component" value="Unassembled WGS sequence"/>
</dbReference>
<evidence type="ECO:0000313" key="1">
    <source>
        <dbReference type="EMBL" id="KAE9394540.1"/>
    </source>
</evidence>
<dbReference type="AlphaFoldDB" id="A0A6A4H9W8"/>
<organism evidence="1 2">
    <name type="scientific">Gymnopus androsaceus JB14</name>
    <dbReference type="NCBI Taxonomy" id="1447944"/>
    <lineage>
        <taxon>Eukaryota</taxon>
        <taxon>Fungi</taxon>
        <taxon>Dikarya</taxon>
        <taxon>Basidiomycota</taxon>
        <taxon>Agaricomycotina</taxon>
        <taxon>Agaricomycetes</taxon>
        <taxon>Agaricomycetidae</taxon>
        <taxon>Agaricales</taxon>
        <taxon>Marasmiineae</taxon>
        <taxon>Omphalotaceae</taxon>
        <taxon>Gymnopus</taxon>
    </lineage>
</organism>